<dbReference type="EMBL" id="DVLL01000009">
    <property type="protein sequence ID" value="HIT58471.1"/>
    <property type="molecule type" value="Genomic_DNA"/>
</dbReference>
<organism evidence="1 2">
    <name type="scientific">Candidatus Faeciplasma pullistercoris</name>
    <dbReference type="NCBI Taxonomy" id="2840800"/>
    <lineage>
        <taxon>Bacteria</taxon>
        <taxon>Bacillati</taxon>
        <taxon>Bacillota</taxon>
        <taxon>Clostridia</taxon>
        <taxon>Eubacteriales</taxon>
        <taxon>Oscillospiraceae</taxon>
        <taxon>Oscillospiraceae incertae sedis</taxon>
        <taxon>Candidatus Faeciplasma</taxon>
    </lineage>
</organism>
<reference evidence="1" key="2">
    <citation type="journal article" date="2021" name="PeerJ">
        <title>Extensive microbial diversity within the chicken gut microbiome revealed by metagenomics and culture.</title>
        <authorList>
            <person name="Gilroy R."/>
            <person name="Ravi A."/>
            <person name="Getino M."/>
            <person name="Pursley I."/>
            <person name="Horton D.L."/>
            <person name="Alikhan N.F."/>
            <person name="Baker D."/>
            <person name="Gharbi K."/>
            <person name="Hall N."/>
            <person name="Watson M."/>
            <person name="Adriaenssens E.M."/>
            <person name="Foster-Nyarko E."/>
            <person name="Jarju S."/>
            <person name="Secka A."/>
            <person name="Antonio M."/>
            <person name="Oren A."/>
            <person name="Chaudhuri R.R."/>
            <person name="La Ragione R."/>
            <person name="Hildebrand F."/>
            <person name="Pallen M.J."/>
        </authorList>
    </citation>
    <scope>NUCLEOTIDE SEQUENCE</scope>
    <source>
        <strain evidence="1">CHK33-4379</strain>
    </source>
</reference>
<evidence type="ECO:0000313" key="1">
    <source>
        <dbReference type="EMBL" id="HIT58471.1"/>
    </source>
</evidence>
<name>A0A9D1GS86_9FIRM</name>
<accession>A0A9D1GS86</accession>
<comment type="caution">
    <text evidence="1">The sequence shown here is derived from an EMBL/GenBank/DDBJ whole genome shotgun (WGS) entry which is preliminary data.</text>
</comment>
<protein>
    <submittedName>
        <fullName evidence="1">DUF1292 domain-containing protein</fullName>
    </submittedName>
</protein>
<dbReference type="Pfam" id="PF06949">
    <property type="entry name" value="DUF1292"/>
    <property type="match status" value="1"/>
</dbReference>
<dbReference type="InterPro" id="IPR009711">
    <property type="entry name" value="UPF0473"/>
</dbReference>
<evidence type="ECO:0000313" key="2">
    <source>
        <dbReference type="Proteomes" id="UP000824136"/>
    </source>
</evidence>
<sequence>MSDELNITGEDGLNGENIITMTDENGNDVQMEILDMVEYNGEQYIVLLPGDEEEEGEEGTQVLIMRLEEGDEDSDTDSFVGVEDEETLQAVFKLFVDSFNDRLSGM</sequence>
<dbReference type="Proteomes" id="UP000824136">
    <property type="component" value="Unassembled WGS sequence"/>
</dbReference>
<reference evidence="1" key="1">
    <citation type="submission" date="2020-10" db="EMBL/GenBank/DDBJ databases">
        <authorList>
            <person name="Gilroy R."/>
        </authorList>
    </citation>
    <scope>NUCLEOTIDE SEQUENCE</scope>
    <source>
        <strain evidence="1">CHK33-4379</strain>
    </source>
</reference>
<proteinExistence type="predicted"/>
<dbReference type="AlphaFoldDB" id="A0A9D1GS86"/>
<gene>
    <name evidence="1" type="ORF">IAC39_01940</name>
</gene>